<dbReference type="Proteomes" id="UP000011932">
    <property type="component" value="Chromosome"/>
</dbReference>
<gene>
    <name evidence="1" type="ORF">A11S_1481</name>
</gene>
<dbReference type="STRING" id="349215.A11S_1481"/>
<evidence type="ECO:0000313" key="2">
    <source>
        <dbReference type="Proteomes" id="UP000011932"/>
    </source>
</evidence>
<proteinExistence type="predicted"/>
<accession>M4VGE2</accession>
<reference evidence="1 2" key="1">
    <citation type="journal article" date="2013" name="ISME J.">
        <title>By their genes ye shall know them: genomic signatures of predatory bacteria.</title>
        <authorList>
            <person name="Pasternak Z."/>
            <person name="Pietrokovski S."/>
            <person name="Rotem O."/>
            <person name="Gophna U."/>
            <person name="Lurie-Weinberger M.N."/>
            <person name="Jurkevitch E."/>
        </authorList>
    </citation>
    <scope>NUCLEOTIDE SEQUENCE [LARGE SCALE GENOMIC DNA]</scope>
    <source>
        <strain evidence="1">EPB</strain>
    </source>
</reference>
<dbReference type="HOGENOM" id="CLU_3312684_0_0_5"/>
<dbReference type="EMBL" id="CP003538">
    <property type="protein sequence ID" value="AGH98288.1"/>
    <property type="molecule type" value="Genomic_DNA"/>
</dbReference>
<dbReference type="KEGG" id="man:A11S_1481"/>
<name>M4VGE2_9BACT</name>
<sequence>MRNARSIQFYQSQHAETSTFFSALKKDRDTASKRPKSLS</sequence>
<organism evidence="1 2">
    <name type="scientific">Micavibrio aeruginosavorus EPB</name>
    <dbReference type="NCBI Taxonomy" id="349215"/>
    <lineage>
        <taxon>Bacteria</taxon>
        <taxon>Pseudomonadati</taxon>
        <taxon>Bdellovibrionota</taxon>
        <taxon>Bdellovibrionia</taxon>
        <taxon>Bdellovibrionales</taxon>
        <taxon>Pseudobdellovibrionaceae</taxon>
        <taxon>Micavibrio</taxon>
    </lineage>
</organism>
<evidence type="ECO:0000313" key="1">
    <source>
        <dbReference type="EMBL" id="AGH98288.1"/>
    </source>
</evidence>
<dbReference type="AlphaFoldDB" id="M4VGE2"/>
<protein>
    <submittedName>
        <fullName evidence="1">Uncharacterized protein</fullName>
    </submittedName>
</protein>